<dbReference type="InterPro" id="IPR009008">
    <property type="entry name" value="Val/Leu/Ile-tRNA-synth_edit"/>
</dbReference>
<evidence type="ECO:0000313" key="7">
    <source>
        <dbReference type="EMBL" id="KAK8373209.1"/>
    </source>
</evidence>
<gene>
    <name evidence="7" type="ORF">O3P69_011682</name>
</gene>
<dbReference type="EMBL" id="JARAKH010001298">
    <property type="protein sequence ID" value="KAK8373209.1"/>
    <property type="molecule type" value="Genomic_DNA"/>
</dbReference>
<reference evidence="7 8" key="1">
    <citation type="submission" date="2023-03" db="EMBL/GenBank/DDBJ databases">
        <title>High-quality genome of Scylla paramamosain provides insights in environmental adaptation.</title>
        <authorList>
            <person name="Zhang L."/>
        </authorList>
    </citation>
    <scope>NUCLEOTIDE SEQUENCE [LARGE SCALE GENOMIC DNA]</scope>
    <source>
        <strain evidence="7">LZ_2023a</strain>
        <tissue evidence="7">Muscle</tissue>
    </source>
</reference>
<keyword evidence="8" id="KW-1185">Reference proteome</keyword>
<evidence type="ECO:0000256" key="6">
    <source>
        <dbReference type="SAM" id="MobiDB-lite"/>
    </source>
</evidence>
<name>A0AAW0SE27_SCYPA</name>
<accession>A0AAW0SE27</accession>
<keyword evidence="3" id="KW-0067">ATP-binding</keyword>
<feature type="region of interest" description="Disordered" evidence="6">
    <location>
        <begin position="1"/>
        <end position="20"/>
    </location>
</feature>
<evidence type="ECO:0000256" key="4">
    <source>
        <dbReference type="ARBA" id="ARBA00022917"/>
    </source>
</evidence>
<dbReference type="AlphaFoldDB" id="A0AAW0SE27"/>
<proteinExistence type="predicted"/>
<dbReference type="GO" id="GO:0005524">
    <property type="term" value="F:ATP binding"/>
    <property type="evidence" value="ECO:0007669"/>
    <property type="project" value="UniProtKB-KW"/>
</dbReference>
<dbReference type="SUPFAM" id="SSF50677">
    <property type="entry name" value="ValRS/IleRS/LeuRS editing domain"/>
    <property type="match status" value="1"/>
</dbReference>
<evidence type="ECO:0000256" key="3">
    <source>
        <dbReference type="ARBA" id="ARBA00022840"/>
    </source>
</evidence>
<evidence type="ECO:0000313" key="8">
    <source>
        <dbReference type="Proteomes" id="UP001487740"/>
    </source>
</evidence>
<keyword evidence="1" id="KW-0436">Ligase</keyword>
<feature type="compositionally biased region" description="Acidic residues" evidence="6">
    <location>
        <begin position="49"/>
        <end position="74"/>
    </location>
</feature>
<dbReference type="GO" id="GO:0002161">
    <property type="term" value="F:aminoacyl-tRNA deacylase activity"/>
    <property type="evidence" value="ECO:0007669"/>
    <property type="project" value="InterPro"/>
</dbReference>
<feature type="region of interest" description="Disordered" evidence="6">
    <location>
        <begin position="41"/>
        <end position="82"/>
    </location>
</feature>
<keyword evidence="5" id="KW-0030">Aminoacyl-tRNA synthetase</keyword>
<protein>
    <submittedName>
        <fullName evidence="7">Uncharacterized protein</fullName>
    </submittedName>
</protein>
<evidence type="ECO:0000256" key="1">
    <source>
        <dbReference type="ARBA" id="ARBA00022598"/>
    </source>
</evidence>
<sequence length="82" mass="9777">EEEAIVSTARPETTLGDTATMLHPEDPCYTHLHAQRLLHTLPRETIPVMEEEEEEEEEEEKEEEEEEKEEEKEEEERKKRTT</sequence>
<organism evidence="7 8">
    <name type="scientific">Scylla paramamosain</name>
    <name type="common">Mud crab</name>
    <dbReference type="NCBI Taxonomy" id="85552"/>
    <lineage>
        <taxon>Eukaryota</taxon>
        <taxon>Metazoa</taxon>
        <taxon>Ecdysozoa</taxon>
        <taxon>Arthropoda</taxon>
        <taxon>Crustacea</taxon>
        <taxon>Multicrustacea</taxon>
        <taxon>Malacostraca</taxon>
        <taxon>Eumalacostraca</taxon>
        <taxon>Eucarida</taxon>
        <taxon>Decapoda</taxon>
        <taxon>Pleocyemata</taxon>
        <taxon>Brachyura</taxon>
        <taxon>Eubrachyura</taxon>
        <taxon>Portunoidea</taxon>
        <taxon>Portunidae</taxon>
        <taxon>Portuninae</taxon>
        <taxon>Scylla</taxon>
    </lineage>
</organism>
<dbReference type="GO" id="GO:0006418">
    <property type="term" value="P:tRNA aminoacylation for protein translation"/>
    <property type="evidence" value="ECO:0007669"/>
    <property type="project" value="InterPro"/>
</dbReference>
<evidence type="ECO:0000256" key="2">
    <source>
        <dbReference type="ARBA" id="ARBA00022741"/>
    </source>
</evidence>
<keyword evidence="4" id="KW-0648">Protein biosynthesis</keyword>
<evidence type="ECO:0000256" key="5">
    <source>
        <dbReference type="ARBA" id="ARBA00023146"/>
    </source>
</evidence>
<feature type="non-terminal residue" evidence="7">
    <location>
        <position position="1"/>
    </location>
</feature>
<dbReference type="Proteomes" id="UP001487740">
    <property type="component" value="Unassembled WGS sequence"/>
</dbReference>
<dbReference type="Gene3D" id="3.90.740.10">
    <property type="entry name" value="Valyl/Leucyl/Isoleucyl-tRNA synthetase, editing domain"/>
    <property type="match status" value="1"/>
</dbReference>
<dbReference type="GO" id="GO:0004812">
    <property type="term" value="F:aminoacyl-tRNA ligase activity"/>
    <property type="evidence" value="ECO:0007669"/>
    <property type="project" value="UniProtKB-KW"/>
</dbReference>
<keyword evidence="2" id="KW-0547">Nucleotide-binding</keyword>
<comment type="caution">
    <text evidence="7">The sequence shown here is derived from an EMBL/GenBank/DDBJ whole genome shotgun (WGS) entry which is preliminary data.</text>
</comment>